<accession>A0AAD8ANS2</accession>
<dbReference type="PROSITE" id="PS51144">
    <property type="entry name" value="ALPHA_CA_2"/>
    <property type="match status" value="2"/>
</dbReference>
<reference evidence="3" key="2">
    <citation type="submission" date="2023-05" db="EMBL/GenBank/DDBJ databases">
        <authorList>
            <person name="Fouks B."/>
        </authorList>
    </citation>
    <scope>NUCLEOTIDE SEQUENCE</scope>
    <source>
        <strain evidence="3">Stay&amp;Tobe</strain>
        <tissue evidence="3">Testes</tissue>
    </source>
</reference>
<organism evidence="3 4">
    <name type="scientific">Diploptera punctata</name>
    <name type="common">Pacific beetle cockroach</name>
    <dbReference type="NCBI Taxonomy" id="6984"/>
    <lineage>
        <taxon>Eukaryota</taxon>
        <taxon>Metazoa</taxon>
        <taxon>Ecdysozoa</taxon>
        <taxon>Arthropoda</taxon>
        <taxon>Hexapoda</taxon>
        <taxon>Insecta</taxon>
        <taxon>Pterygota</taxon>
        <taxon>Neoptera</taxon>
        <taxon>Polyneoptera</taxon>
        <taxon>Dictyoptera</taxon>
        <taxon>Blattodea</taxon>
        <taxon>Blaberoidea</taxon>
        <taxon>Blaberidae</taxon>
        <taxon>Diplopterinae</taxon>
        <taxon>Diploptera</taxon>
    </lineage>
</organism>
<dbReference type="Proteomes" id="UP001233999">
    <property type="component" value="Unassembled WGS sequence"/>
</dbReference>
<dbReference type="CDD" id="cd00326">
    <property type="entry name" value="alpha_CA"/>
    <property type="match status" value="2"/>
</dbReference>
<dbReference type="GO" id="GO:0004089">
    <property type="term" value="F:carbonate dehydratase activity"/>
    <property type="evidence" value="ECO:0007669"/>
    <property type="project" value="InterPro"/>
</dbReference>
<dbReference type="PANTHER" id="PTHR18952">
    <property type="entry name" value="CARBONIC ANHYDRASE"/>
    <property type="match status" value="1"/>
</dbReference>
<dbReference type="SUPFAM" id="SSF51069">
    <property type="entry name" value="Carbonic anhydrase"/>
    <property type="match status" value="2"/>
</dbReference>
<dbReference type="InterPro" id="IPR023561">
    <property type="entry name" value="Carbonic_anhydrase_a-class"/>
</dbReference>
<dbReference type="AlphaFoldDB" id="A0AAD8ANS2"/>
<evidence type="ECO:0000259" key="2">
    <source>
        <dbReference type="PROSITE" id="PS51144"/>
    </source>
</evidence>
<protein>
    <recommendedName>
        <fullName evidence="2">Alpha-carbonic anhydrase domain-containing protein</fullName>
    </recommendedName>
</protein>
<keyword evidence="4" id="KW-1185">Reference proteome</keyword>
<gene>
    <name evidence="3" type="ORF">L9F63_000185</name>
</gene>
<dbReference type="InterPro" id="IPR001148">
    <property type="entry name" value="CA_dom"/>
</dbReference>
<dbReference type="Gene3D" id="3.10.200.10">
    <property type="entry name" value="Alpha carbonic anhydrase"/>
    <property type="match status" value="2"/>
</dbReference>
<evidence type="ECO:0000313" key="3">
    <source>
        <dbReference type="EMBL" id="KAJ9601652.1"/>
    </source>
</evidence>
<sequence>MKITNTAFTVILSGKWMQERPFITSGPLTGNHVFSQLHFHWSYTNEEGSEHTADGKNFPLEMHIVHFNSEYGSQEMALSQKDGLSVIMYFFKIQDEDNPNIEDLVNSLPYVEFPHTSVHLELKPISELLRPFKSDYFLYWGSVMTSTCSHTILWFVSREPIGISAQQIEKFRQLKGIDNKPLKNNYRQVQPLNGRTLFHVSPSNLLHSTILPIPPTPSLEIIKTGHGYSSPSKIKTRKGVAILELPLLNTNFEKLTISPSTNASVSFADIVNVPSTDYPCSATSNFSDDEDTTDDVKENTMKTISNNYELMSAVYAQTNTFEKTAEVFNEDLQKSVKEIQNLSLHLHNNRKVSGVSVATQVSYQDVTMSNYRKESPALRAVDNKTTPEKVKNVKKKWPLQPTNQDEPYQSPININPDAPIAIFAPLMYENYWVKPVPMIMNNNGHTVEIVVCENHHHSTIKGGPLSGEYEFSQLHFHWGPSDELGSEHAVNGERTAMEVHLVYYNKQLGSLDGAAIKSNGIAVIAFLLKAEDKENRLFQKLCCHLMKIEHPFTSTEIDSHSLLWLKDHEKMTGFYTFPGSITMPVSSKSVIWIVYPEPIHVSHKQVDEFRHLQEGYHYIKHNFREIQPFNNRPIYYCP</sequence>
<reference evidence="3" key="1">
    <citation type="journal article" date="2023" name="IScience">
        <title>Live-bearing cockroach genome reveals convergent evolutionary mechanisms linked to viviparity in insects and beyond.</title>
        <authorList>
            <person name="Fouks B."/>
            <person name="Harrison M.C."/>
            <person name="Mikhailova A.A."/>
            <person name="Marchal E."/>
            <person name="English S."/>
            <person name="Carruthers M."/>
            <person name="Jennings E.C."/>
            <person name="Chiamaka E.L."/>
            <person name="Frigard R.A."/>
            <person name="Pippel M."/>
            <person name="Attardo G.M."/>
            <person name="Benoit J.B."/>
            <person name="Bornberg-Bauer E."/>
            <person name="Tobe S.S."/>
        </authorList>
    </citation>
    <scope>NUCLEOTIDE SEQUENCE</scope>
    <source>
        <strain evidence="3">Stay&amp;Tobe</strain>
    </source>
</reference>
<dbReference type="GO" id="GO:0005737">
    <property type="term" value="C:cytoplasm"/>
    <property type="evidence" value="ECO:0007669"/>
    <property type="project" value="TreeGrafter"/>
</dbReference>
<comment type="similarity">
    <text evidence="1">Belongs to the alpha-carbonic anhydrase family.</text>
</comment>
<dbReference type="InterPro" id="IPR036398">
    <property type="entry name" value="CA_dom_sf"/>
</dbReference>
<feature type="domain" description="Alpha-carbonic anhydrase" evidence="2">
    <location>
        <begin position="1"/>
        <end position="201"/>
    </location>
</feature>
<name>A0AAD8ANS2_DIPPU</name>
<dbReference type="EMBL" id="JASPKZ010000006">
    <property type="protein sequence ID" value="KAJ9601652.1"/>
    <property type="molecule type" value="Genomic_DNA"/>
</dbReference>
<proteinExistence type="inferred from homology"/>
<comment type="caution">
    <text evidence="3">The sequence shown here is derived from an EMBL/GenBank/DDBJ whole genome shotgun (WGS) entry which is preliminary data.</text>
</comment>
<dbReference type="GO" id="GO:0008270">
    <property type="term" value="F:zinc ion binding"/>
    <property type="evidence" value="ECO:0007669"/>
    <property type="project" value="InterPro"/>
</dbReference>
<evidence type="ECO:0000313" key="4">
    <source>
        <dbReference type="Proteomes" id="UP001233999"/>
    </source>
</evidence>
<evidence type="ECO:0000256" key="1">
    <source>
        <dbReference type="ARBA" id="ARBA00010718"/>
    </source>
</evidence>
<feature type="domain" description="Alpha-carbonic anhydrase" evidence="2">
    <location>
        <begin position="383"/>
        <end position="638"/>
    </location>
</feature>
<dbReference type="SMART" id="SM01057">
    <property type="entry name" value="Carb_anhydrase"/>
    <property type="match status" value="2"/>
</dbReference>
<dbReference type="PANTHER" id="PTHR18952:SF124">
    <property type="entry name" value="CARBONIC ANHYDRASE 7"/>
    <property type="match status" value="1"/>
</dbReference>
<dbReference type="Pfam" id="PF00194">
    <property type="entry name" value="Carb_anhydrase"/>
    <property type="match status" value="2"/>
</dbReference>